<organism evidence="2 3">
    <name type="scientific">Natranaerobius thermophilus (strain ATCC BAA-1301 / DSM 18059 / JW/NM-WN-LF)</name>
    <dbReference type="NCBI Taxonomy" id="457570"/>
    <lineage>
        <taxon>Bacteria</taxon>
        <taxon>Bacillati</taxon>
        <taxon>Bacillota</taxon>
        <taxon>Clostridia</taxon>
        <taxon>Natranaerobiales</taxon>
        <taxon>Natranaerobiaceae</taxon>
        <taxon>Natranaerobius</taxon>
    </lineage>
</organism>
<reference evidence="2 3" key="1">
    <citation type="submission" date="2008-04" db="EMBL/GenBank/DDBJ databases">
        <title>Complete sequence of chromosome of Natranaerobius thermophilus JW/NM-WN-LF.</title>
        <authorList>
            <consortium name="US DOE Joint Genome Institute"/>
            <person name="Copeland A."/>
            <person name="Lucas S."/>
            <person name="Lapidus A."/>
            <person name="Glavina del Rio T."/>
            <person name="Dalin E."/>
            <person name="Tice H."/>
            <person name="Bruce D."/>
            <person name="Goodwin L."/>
            <person name="Pitluck S."/>
            <person name="Chertkov O."/>
            <person name="Brettin T."/>
            <person name="Detter J.C."/>
            <person name="Han C."/>
            <person name="Kuske C.R."/>
            <person name="Schmutz J."/>
            <person name="Larimer F."/>
            <person name="Land M."/>
            <person name="Hauser L."/>
            <person name="Kyrpides N."/>
            <person name="Lykidis A."/>
            <person name="Mesbah N.M."/>
            <person name="Wiegel J."/>
        </authorList>
    </citation>
    <scope>NUCLEOTIDE SEQUENCE [LARGE SCALE GENOMIC DNA]</scope>
    <source>
        <strain evidence="3">ATCC BAA-1301 / DSM 18059 / JW/NM-WN-LF</strain>
    </source>
</reference>
<dbReference type="GO" id="GO:0016740">
    <property type="term" value="F:transferase activity"/>
    <property type="evidence" value="ECO:0007669"/>
    <property type="project" value="UniProtKB-KW"/>
</dbReference>
<dbReference type="InterPro" id="IPR005079">
    <property type="entry name" value="Peptidase_C45_hydrolase"/>
</dbReference>
<dbReference type="InParanoid" id="B2A296"/>
<gene>
    <name evidence="2" type="ordered locus">Nther_2647</name>
</gene>
<dbReference type="PANTHER" id="PTHR34180">
    <property type="entry name" value="PEPTIDASE C45"/>
    <property type="match status" value="1"/>
</dbReference>
<evidence type="ECO:0000259" key="1">
    <source>
        <dbReference type="Pfam" id="PF03417"/>
    </source>
</evidence>
<dbReference type="eggNOG" id="COG4927">
    <property type="taxonomic scope" value="Bacteria"/>
</dbReference>
<protein>
    <submittedName>
        <fullName evidence="2">Peptidase C45 acyl-coenzyme A:6-aminopenicillanic acid acyl-transferase</fullName>
    </submittedName>
</protein>
<evidence type="ECO:0000313" key="3">
    <source>
        <dbReference type="Proteomes" id="UP000001683"/>
    </source>
</evidence>
<dbReference type="STRING" id="457570.Nther_2647"/>
<dbReference type="Pfam" id="PF03417">
    <property type="entry name" value="AAT"/>
    <property type="match status" value="1"/>
</dbReference>
<dbReference type="Gene3D" id="3.60.60.10">
    <property type="entry name" value="Penicillin V Acylase, Chain A"/>
    <property type="match status" value="1"/>
</dbReference>
<name>B2A296_NATTJ</name>
<dbReference type="Proteomes" id="UP000001683">
    <property type="component" value="Chromosome"/>
</dbReference>
<keyword evidence="2" id="KW-0808">Transferase</keyword>
<keyword evidence="3" id="KW-1185">Reference proteome</keyword>
<dbReference type="EMBL" id="CP001034">
    <property type="protein sequence ID" value="ACB86202.1"/>
    <property type="molecule type" value="Genomic_DNA"/>
</dbReference>
<dbReference type="InterPro" id="IPR047794">
    <property type="entry name" value="C45_proenzyme-like"/>
</dbReference>
<dbReference type="InterPro" id="IPR047801">
    <property type="entry name" value="Peptidase_C45"/>
</dbReference>
<sequence>MKLSTNNKGLSIYKYTGSHEEIGYAYGKAESEAIHHYINFLYEIFEKGGTTREVSLQHARKYIPYIENYSPSIAMEMKSIAKGAGCKYEEIVMIHLHEERQSFMTDGCTAFAATSNVTRDKEVLSGQTWDISYSLCKNAQSIILNLNRENEPEVICYTYAGMISGAGINSHGITLNWNSVPRLELQVGVPTYIIIAEVLRQETIGQAIKAVLDADRAGCFNFVITDETEIYNIEATPEDVDVQSSEKMVYHANHFVSDKFAESQDLNHAGSRYNGSSIVRHNRMKRLLKESWGKITVPSCQEILSDHINYPDSICRHPLSRDDDLEPIVTCASWVMAPSQRKMWVSNGPACENGFVEYGLN</sequence>
<dbReference type="KEGG" id="nth:Nther_2647"/>
<dbReference type="PANTHER" id="PTHR34180:SF1">
    <property type="entry name" value="BETA-ALANYL-DOPAMINE_CARCININE HYDROLASE"/>
    <property type="match status" value="1"/>
</dbReference>
<feature type="domain" description="Peptidase C45 hydrolase" evidence="1">
    <location>
        <begin position="123"/>
        <end position="346"/>
    </location>
</feature>
<proteinExistence type="predicted"/>
<dbReference type="HOGENOM" id="CLU_037787_0_1_9"/>
<reference evidence="2 3" key="2">
    <citation type="journal article" date="2011" name="J. Bacteriol.">
        <title>Complete genome sequence of the anaerobic, halophilic alkalithermophile Natranaerobius thermophilus JW/NM-WN-LF.</title>
        <authorList>
            <person name="Zhao B."/>
            <person name="Mesbah N.M."/>
            <person name="Dalin E."/>
            <person name="Goodwin L."/>
            <person name="Nolan M."/>
            <person name="Pitluck S."/>
            <person name="Chertkov O."/>
            <person name="Brettin T.S."/>
            <person name="Han J."/>
            <person name="Larimer F.W."/>
            <person name="Land M.L."/>
            <person name="Hauser L."/>
            <person name="Kyrpides N."/>
            <person name="Wiegel J."/>
        </authorList>
    </citation>
    <scope>NUCLEOTIDE SEQUENCE [LARGE SCALE GENOMIC DNA]</scope>
    <source>
        <strain evidence="3">ATCC BAA-1301 / DSM 18059 / JW/NM-WN-LF</strain>
    </source>
</reference>
<dbReference type="Gene3D" id="1.10.10.2120">
    <property type="match status" value="1"/>
</dbReference>
<dbReference type="NCBIfam" id="NF040521">
    <property type="entry name" value="C45_proenzyme"/>
    <property type="match status" value="1"/>
</dbReference>
<accession>B2A296</accession>
<dbReference type="AlphaFoldDB" id="B2A296"/>
<evidence type="ECO:0000313" key="2">
    <source>
        <dbReference type="EMBL" id="ACB86202.1"/>
    </source>
</evidence>